<name>A0ABN1R5Y8_9ACTN</name>
<comment type="caution">
    <text evidence="2">The sequence shown here is derived from an EMBL/GenBank/DDBJ whole genome shotgun (WGS) entry which is preliminary data.</text>
</comment>
<keyword evidence="1" id="KW-0472">Membrane</keyword>
<accession>A0ABN1R5Y8</accession>
<evidence type="ECO:0000256" key="1">
    <source>
        <dbReference type="SAM" id="Phobius"/>
    </source>
</evidence>
<feature type="transmembrane region" description="Helical" evidence="1">
    <location>
        <begin position="29"/>
        <end position="47"/>
    </location>
</feature>
<evidence type="ECO:0000313" key="3">
    <source>
        <dbReference type="Proteomes" id="UP001500665"/>
    </source>
</evidence>
<dbReference type="Proteomes" id="UP001500665">
    <property type="component" value="Unassembled WGS sequence"/>
</dbReference>
<dbReference type="EMBL" id="BAAAHH010000011">
    <property type="protein sequence ID" value="GAA0951709.1"/>
    <property type="molecule type" value="Genomic_DNA"/>
</dbReference>
<keyword evidence="1" id="KW-1133">Transmembrane helix</keyword>
<gene>
    <name evidence="2" type="ORF">GCM10009550_31640</name>
</gene>
<protein>
    <submittedName>
        <fullName evidence="2">Uncharacterized protein</fullName>
    </submittedName>
</protein>
<sequence length="197" mass="20852">MSPDDKRWALKAYELKFQQLEIARKQAESWRAALTGLTSLLGAVLVIKGKDSLADLNDPYRWIVMVLLGAALVLLVTATMLAVSAAAGNPGGRILLTGEHLRSWSTAEVVRIERFVAWASLLTLTAVTAVAVAVGITWTAPAKSGAVLVTVVHRQGTVCGELSGSAQGRLLVRSPRTKSVASVPLVDLIGVQAAEKC</sequence>
<dbReference type="RefSeq" id="WP_344241396.1">
    <property type="nucleotide sequence ID" value="NZ_BAAAHH010000011.1"/>
</dbReference>
<feature type="transmembrane region" description="Helical" evidence="1">
    <location>
        <begin position="115"/>
        <end position="138"/>
    </location>
</feature>
<keyword evidence="1" id="KW-0812">Transmembrane</keyword>
<reference evidence="2 3" key="1">
    <citation type="journal article" date="2019" name="Int. J. Syst. Evol. Microbiol.">
        <title>The Global Catalogue of Microorganisms (GCM) 10K type strain sequencing project: providing services to taxonomists for standard genome sequencing and annotation.</title>
        <authorList>
            <consortium name="The Broad Institute Genomics Platform"/>
            <consortium name="The Broad Institute Genome Sequencing Center for Infectious Disease"/>
            <person name="Wu L."/>
            <person name="Ma J."/>
        </authorList>
    </citation>
    <scope>NUCLEOTIDE SEQUENCE [LARGE SCALE GENOMIC DNA]</scope>
    <source>
        <strain evidence="2 3">JCM 10696</strain>
    </source>
</reference>
<organism evidence="2 3">
    <name type="scientific">Actinocorallia libanotica</name>
    <dbReference type="NCBI Taxonomy" id="46162"/>
    <lineage>
        <taxon>Bacteria</taxon>
        <taxon>Bacillati</taxon>
        <taxon>Actinomycetota</taxon>
        <taxon>Actinomycetes</taxon>
        <taxon>Streptosporangiales</taxon>
        <taxon>Thermomonosporaceae</taxon>
        <taxon>Actinocorallia</taxon>
    </lineage>
</organism>
<proteinExistence type="predicted"/>
<feature type="transmembrane region" description="Helical" evidence="1">
    <location>
        <begin position="59"/>
        <end position="83"/>
    </location>
</feature>
<keyword evidence="3" id="KW-1185">Reference proteome</keyword>
<evidence type="ECO:0000313" key="2">
    <source>
        <dbReference type="EMBL" id="GAA0951709.1"/>
    </source>
</evidence>